<evidence type="ECO:0000259" key="1">
    <source>
        <dbReference type="Pfam" id="PF01370"/>
    </source>
</evidence>
<name>A0ABT7A066_9ACTN</name>
<sequence length="292" mass="30234">MRVLLTGGTGYIGAAVLDRLISGGHEVAAVVRSAEKAEPVRAKGAEPVIADLSDGHTLEELAAVRDGVIHVASPGDETSAAVDETAVASFLRALRNTDRPFVHTTGIWVHGSGSAITESTAMNAPRLAAWRVPLAQRVREARGVRTSVVAPAVVHGHGGGLLNLVAAGPRGAGKTPALTMVGPGDQHWSTVHVDDLAELYVLALEKAPAGSYFLGTGGVNPTVREISEAVSRTVGLAGRVESEPVVQTLDRLGLLGEALLLDQQAAGDTARRVLGWSPKGPSILDDIANTDF</sequence>
<dbReference type="Gene3D" id="3.40.50.720">
    <property type="entry name" value="NAD(P)-binding Rossmann-like Domain"/>
    <property type="match status" value="1"/>
</dbReference>
<proteinExistence type="predicted"/>
<dbReference type="InterPro" id="IPR036291">
    <property type="entry name" value="NAD(P)-bd_dom_sf"/>
</dbReference>
<dbReference type="SUPFAM" id="SSF51735">
    <property type="entry name" value="NAD(P)-binding Rossmann-fold domains"/>
    <property type="match status" value="1"/>
</dbReference>
<dbReference type="Pfam" id="PF13460">
    <property type="entry name" value="NAD_binding_10"/>
    <property type="match status" value="1"/>
</dbReference>
<dbReference type="InterPro" id="IPR051783">
    <property type="entry name" value="NAD(P)-dependent_oxidoreduct"/>
</dbReference>
<gene>
    <name evidence="3" type="ORF">NMN56_020225</name>
</gene>
<dbReference type="EMBL" id="JANCPR020000019">
    <property type="protein sequence ID" value="MDJ1134246.1"/>
    <property type="molecule type" value="Genomic_DNA"/>
</dbReference>
<dbReference type="Proteomes" id="UP001214441">
    <property type="component" value="Unassembled WGS sequence"/>
</dbReference>
<feature type="domain" description="NAD(P)-binding" evidence="2">
    <location>
        <begin position="7"/>
        <end position="97"/>
    </location>
</feature>
<dbReference type="Pfam" id="PF01370">
    <property type="entry name" value="Epimerase"/>
    <property type="match status" value="1"/>
</dbReference>
<accession>A0ABT7A066</accession>
<keyword evidence="4" id="KW-1185">Reference proteome</keyword>
<dbReference type="InterPro" id="IPR001509">
    <property type="entry name" value="Epimerase_deHydtase"/>
</dbReference>
<evidence type="ECO:0000259" key="2">
    <source>
        <dbReference type="Pfam" id="PF13460"/>
    </source>
</evidence>
<evidence type="ECO:0000313" key="3">
    <source>
        <dbReference type="EMBL" id="MDJ1134246.1"/>
    </source>
</evidence>
<dbReference type="PANTHER" id="PTHR48079">
    <property type="entry name" value="PROTEIN YEEZ"/>
    <property type="match status" value="1"/>
</dbReference>
<dbReference type="PANTHER" id="PTHR48079:SF6">
    <property type="entry name" value="NAD(P)-BINDING DOMAIN-CONTAINING PROTEIN-RELATED"/>
    <property type="match status" value="1"/>
</dbReference>
<comment type="caution">
    <text evidence="3">The sequence shown here is derived from an EMBL/GenBank/DDBJ whole genome shotgun (WGS) entry which is preliminary data.</text>
</comment>
<evidence type="ECO:0000313" key="4">
    <source>
        <dbReference type="Proteomes" id="UP001214441"/>
    </source>
</evidence>
<dbReference type="InterPro" id="IPR016040">
    <property type="entry name" value="NAD(P)-bd_dom"/>
</dbReference>
<reference evidence="3 4" key="1">
    <citation type="submission" date="2023-05" db="EMBL/GenBank/DDBJ databases">
        <title>Streptantibioticus silvisoli sp. nov., acidotolerant actinomycetes 1 from pine litter.</title>
        <authorList>
            <person name="Swiecimska M."/>
            <person name="Golinska P."/>
            <person name="Sangal V."/>
            <person name="Wachnowicz B."/>
            <person name="Goodfellow M."/>
        </authorList>
    </citation>
    <scope>NUCLEOTIDE SEQUENCE [LARGE SCALE GENOMIC DNA]</scope>
    <source>
        <strain evidence="3 4">DSM 42109</strain>
    </source>
</reference>
<protein>
    <submittedName>
        <fullName evidence="3">NAD-dependent epimerase/dehydratase family protein</fullName>
    </submittedName>
</protein>
<feature type="domain" description="NAD-dependent epimerase/dehydratase" evidence="1">
    <location>
        <begin position="135"/>
        <end position="207"/>
    </location>
</feature>
<dbReference type="RefSeq" id="WP_274045869.1">
    <property type="nucleotide sequence ID" value="NZ_JANCPR020000019.1"/>
</dbReference>
<organism evidence="3 4">
    <name type="scientific">Streptomyces iconiensis</name>
    <dbReference type="NCBI Taxonomy" id="1384038"/>
    <lineage>
        <taxon>Bacteria</taxon>
        <taxon>Bacillati</taxon>
        <taxon>Actinomycetota</taxon>
        <taxon>Actinomycetes</taxon>
        <taxon>Kitasatosporales</taxon>
        <taxon>Streptomycetaceae</taxon>
        <taxon>Streptomyces</taxon>
    </lineage>
</organism>